<comment type="caution">
    <text evidence="3">The sequence shown here is derived from an EMBL/GenBank/DDBJ whole genome shotgun (WGS) entry which is preliminary data.</text>
</comment>
<feature type="compositionally biased region" description="Polar residues" evidence="1">
    <location>
        <begin position="221"/>
        <end position="231"/>
    </location>
</feature>
<feature type="chain" id="PRO_5045874320" evidence="2">
    <location>
        <begin position="21"/>
        <end position="231"/>
    </location>
</feature>
<protein>
    <submittedName>
        <fullName evidence="3">Uncharacterized protein</fullName>
    </submittedName>
</protein>
<dbReference type="EMBL" id="JABSNW010000009">
    <property type="protein sequence ID" value="KAL2884947.1"/>
    <property type="molecule type" value="Genomic_DNA"/>
</dbReference>
<evidence type="ECO:0000256" key="1">
    <source>
        <dbReference type="SAM" id="MobiDB-lite"/>
    </source>
</evidence>
<evidence type="ECO:0000313" key="3">
    <source>
        <dbReference type="EMBL" id="KAL2884947.1"/>
    </source>
</evidence>
<evidence type="ECO:0000256" key="2">
    <source>
        <dbReference type="SAM" id="SignalP"/>
    </source>
</evidence>
<dbReference type="Proteomes" id="UP001610728">
    <property type="component" value="Unassembled WGS sequence"/>
</dbReference>
<feature type="region of interest" description="Disordered" evidence="1">
    <location>
        <begin position="189"/>
        <end position="231"/>
    </location>
</feature>
<keyword evidence="2" id="KW-0732">Signal</keyword>
<keyword evidence="4" id="KW-1185">Reference proteome</keyword>
<feature type="compositionally biased region" description="Basic and acidic residues" evidence="1">
    <location>
        <begin position="189"/>
        <end position="198"/>
    </location>
</feature>
<gene>
    <name evidence="3" type="ORF">HOO65_090242</name>
</gene>
<accession>A0ABR4M9K4</accession>
<organism evidence="3 4">
    <name type="scientific">Ceratocystis lukuohia</name>
    <dbReference type="NCBI Taxonomy" id="2019550"/>
    <lineage>
        <taxon>Eukaryota</taxon>
        <taxon>Fungi</taxon>
        <taxon>Dikarya</taxon>
        <taxon>Ascomycota</taxon>
        <taxon>Pezizomycotina</taxon>
        <taxon>Sordariomycetes</taxon>
        <taxon>Hypocreomycetidae</taxon>
        <taxon>Microascales</taxon>
        <taxon>Ceratocystidaceae</taxon>
        <taxon>Ceratocystis</taxon>
    </lineage>
</organism>
<dbReference type="RefSeq" id="XP_070856128.1">
    <property type="nucleotide sequence ID" value="XM_071001660.1"/>
</dbReference>
<sequence length="231" mass="26158">MKFFFPSLTAALSLFSISCASIIEDHGYKVNSLAYTDSVMFYKEGQGYELITIIGFYPGKRVAAIHVANNDIEPQHEKKLGLGEIYNVLAGKHGYTRDDIEWVVFDVNNDPKTDEMVAGIRKDRGLGPRDEAVILPTDGEWDTILNTKYYAQAQQVNSRPLDRILLKHRSHPIIGKSFFPTERIHFSFPKLKDRRPENEAPSLDSGKGERQEDKREGSRSRAGSNLGSWPR</sequence>
<proteinExistence type="predicted"/>
<feature type="signal peptide" evidence="2">
    <location>
        <begin position="1"/>
        <end position="20"/>
    </location>
</feature>
<dbReference type="GeneID" id="98121466"/>
<reference evidence="3 4" key="1">
    <citation type="submission" date="2020-05" db="EMBL/GenBank/DDBJ databases">
        <title>Ceratocystis lukuohia genome.</title>
        <authorList>
            <person name="Harrington T.C."/>
            <person name="Kim K."/>
            <person name="Mayers C.G."/>
        </authorList>
    </citation>
    <scope>NUCLEOTIDE SEQUENCE [LARGE SCALE GENOMIC DNA]</scope>
    <source>
        <strain evidence="3 4">C4212</strain>
    </source>
</reference>
<feature type="compositionally biased region" description="Basic and acidic residues" evidence="1">
    <location>
        <begin position="206"/>
        <end position="219"/>
    </location>
</feature>
<evidence type="ECO:0000313" key="4">
    <source>
        <dbReference type="Proteomes" id="UP001610728"/>
    </source>
</evidence>
<dbReference type="PROSITE" id="PS51257">
    <property type="entry name" value="PROKAR_LIPOPROTEIN"/>
    <property type="match status" value="1"/>
</dbReference>
<name>A0ABR4M9K4_9PEZI</name>